<protein>
    <submittedName>
        <fullName evidence="1">Uncharacterized protein</fullName>
    </submittedName>
</protein>
<dbReference type="Proteomes" id="UP000624325">
    <property type="component" value="Unassembled WGS sequence"/>
</dbReference>
<proteinExistence type="predicted"/>
<comment type="caution">
    <text evidence="1">The sequence shown here is derived from an EMBL/GenBank/DDBJ whole genome shotgun (WGS) entry which is preliminary data.</text>
</comment>
<reference evidence="1 2" key="1">
    <citation type="submission" date="2021-01" db="EMBL/GenBank/DDBJ databases">
        <title>Whole genome shotgun sequence of Asanoa iriomotensis NBRC 100142.</title>
        <authorList>
            <person name="Komaki H."/>
            <person name="Tamura T."/>
        </authorList>
    </citation>
    <scope>NUCLEOTIDE SEQUENCE [LARGE SCALE GENOMIC DNA]</scope>
    <source>
        <strain evidence="1 2">NBRC 100142</strain>
    </source>
</reference>
<dbReference type="RefSeq" id="WP_203708622.1">
    <property type="nucleotide sequence ID" value="NZ_BAAALU010000016.1"/>
</dbReference>
<evidence type="ECO:0000313" key="2">
    <source>
        <dbReference type="Proteomes" id="UP000624325"/>
    </source>
</evidence>
<organism evidence="1 2">
    <name type="scientific">Asanoa iriomotensis</name>
    <dbReference type="NCBI Taxonomy" id="234613"/>
    <lineage>
        <taxon>Bacteria</taxon>
        <taxon>Bacillati</taxon>
        <taxon>Actinomycetota</taxon>
        <taxon>Actinomycetes</taxon>
        <taxon>Micromonosporales</taxon>
        <taxon>Micromonosporaceae</taxon>
        <taxon>Asanoa</taxon>
    </lineage>
</organism>
<keyword evidence="2" id="KW-1185">Reference proteome</keyword>
<dbReference type="EMBL" id="BONC01000134">
    <property type="protein sequence ID" value="GIF61805.1"/>
    <property type="molecule type" value="Genomic_DNA"/>
</dbReference>
<evidence type="ECO:0000313" key="1">
    <source>
        <dbReference type="EMBL" id="GIF61805.1"/>
    </source>
</evidence>
<name>A0ABQ4CGC3_9ACTN</name>
<gene>
    <name evidence="1" type="ORF">Air01nite_79000</name>
</gene>
<accession>A0ABQ4CGC3</accession>
<sequence>MVRKRPSPADTALLAAAGERGATATLAQLERWRTAGLLIRNDRRGAGQGQGSVSTAPAEAVDPVVWLSAHARPGRRPDDLALEAFAAGLPIPEPTVRRAWLTAATDFRHDALLGPHEAGDRSAWIGDVADELAGKHSGKSVLLPRRLRDVDARIAAAGISFAMPELAAFDKGSTEAEPYTSRDFLTTAVSAVLGGTSEFVDADLAAIARALAPPGAAVPVASMLEYPDDRPALADINDGRGLNLLLAGDARDELTRIVTEASPTQLRAAWQAVDEMHRWAVSLCETVEAELDAIAAGEPQPDFPGLLQWFHGVAFGLNRLLLRQALLEPAPSPKAQASTAVMLLFLATGMSRLQVMVPDGQFELLRVLVPPFLYQLAELVADDDPA</sequence>